<organism evidence="1 2">
    <name type="scientific">Anas platyrhynchos</name>
    <name type="common">Mallard</name>
    <name type="synonym">Anas boschas</name>
    <dbReference type="NCBI Taxonomy" id="8839"/>
    <lineage>
        <taxon>Eukaryota</taxon>
        <taxon>Metazoa</taxon>
        <taxon>Chordata</taxon>
        <taxon>Craniata</taxon>
        <taxon>Vertebrata</taxon>
        <taxon>Euteleostomi</taxon>
        <taxon>Archelosauria</taxon>
        <taxon>Archosauria</taxon>
        <taxon>Dinosauria</taxon>
        <taxon>Saurischia</taxon>
        <taxon>Theropoda</taxon>
        <taxon>Coelurosauria</taxon>
        <taxon>Aves</taxon>
        <taxon>Neognathae</taxon>
        <taxon>Galloanserae</taxon>
        <taxon>Anseriformes</taxon>
        <taxon>Anatidae</taxon>
        <taxon>Anatinae</taxon>
        <taxon>Anas</taxon>
    </lineage>
</organism>
<evidence type="ECO:0000313" key="2">
    <source>
        <dbReference type="Proteomes" id="UP000296049"/>
    </source>
</evidence>
<keyword evidence="2" id="KW-1185">Reference proteome</keyword>
<accession>R0JZQ1</accession>
<dbReference type="EMBL" id="KB742887">
    <property type="protein sequence ID" value="EOB03146.1"/>
    <property type="molecule type" value="Genomic_DNA"/>
</dbReference>
<protein>
    <submittedName>
        <fullName evidence="1">Uncharacterized protein</fullName>
    </submittedName>
</protein>
<sequence>MALIDLENQFKLKRYSTRQRLPNSPLLSLSMRYASSQESGPSEEKNFDESKPKCKSTHLEDKIQDSIMKVTAWFQNCYLGLLGKDSSVYILFAGQIDLRKIGIEAHKQIQELARIFRAGVRVKTLTEPGREDGNSFSKGKEYDINRYDVSRHWSCSLYKVSDESTGIQVSLSLRDTFIKASNEN</sequence>
<proteinExistence type="predicted"/>
<dbReference type="AlphaFoldDB" id="R0JZQ1"/>
<gene>
    <name evidence="1" type="ORF">Anapl_05579</name>
</gene>
<dbReference type="Proteomes" id="UP000296049">
    <property type="component" value="Unassembled WGS sequence"/>
</dbReference>
<evidence type="ECO:0000313" key="1">
    <source>
        <dbReference type="EMBL" id="EOB03146.1"/>
    </source>
</evidence>
<reference evidence="2" key="1">
    <citation type="journal article" date="2013" name="Nat. Genet.">
        <title>The duck genome and transcriptome provide insight into an avian influenza virus reservoir species.</title>
        <authorList>
            <person name="Huang Y."/>
            <person name="Li Y."/>
            <person name="Burt D.W."/>
            <person name="Chen H."/>
            <person name="Zhang Y."/>
            <person name="Qian W."/>
            <person name="Kim H."/>
            <person name="Gan S."/>
            <person name="Zhao Y."/>
            <person name="Li J."/>
            <person name="Yi K."/>
            <person name="Feng H."/>
            <person name="Zhu P."/>
            <person name="Li B."/>
            <person name="Liu Q."/>
            <person name="Fairley S."/>
            <person name="Magor K.E."/>
            <person name="Du Z."/>
            <person name="Hu X."/>
            <person name="Goodman L."/>
            <person name="Tafer H."/>
            <person name="Vignal A."/>
            <person name="Lee T."/>
            <person name="Kim K.W."/>
            <person name="Sheng Z."/>
            <person name="An Y."/>
            <person name="Searle S."/>
            <person name="Herrero J."/>
            <person name="Groenen M.A."/>
            <person name="Crooijmans R.P."/>
            <person name="Faraut T."/>
            <person name="Cai Q."/>
            <person name="Webster R.G."/>
            <person name="Aldridge J.R."/>
            <person name="Warren W.C."/>
            <person name="Bartschat S."/>
            <person name="Kehr S."/>
            <person name="Marz M."/>
            <person name="Stadler P.F."/>
            <person name="Smith J."/>
            <person name="Kraus R.H."/>
            <person name="Zhao Y."/>
            <person name="Ren L."/>
            <person name="Fei J."/>
            <person name="Morisson M."/>
            <person name="Kaiser P."/>
            <person name="Griffin D.K."/>
            <person name="Rao M."/>
            <person name="Pitel F."/>
            <person name="Wang J."/>
            <person name="Li N."/>
        </authorList>
    </citation>
    <scope>NUCLEOTIDE SEQUENCE [LARGE SCALE GENOMIC DNA]</scope>
</reference>
<name>R0JZQ1_ANAPL</name>